<evidence type="ECO:0000256" key="2">
    <source>
        <dbReference type="ARBA" id="ARBA00009765"/>
    </source>
</evidence>
<evidence type="ECO:0000256" key="1">
    <source>
        <dbReference type="ARBA" id="ARBA00004651"/>
    </source>
</evidence>
<feature type="transmembrane region" description="Helical" evidence="8">
    <location>
        <begin position="305"/>
        <end position="323"/>
    </location>
</feature>
<name>A0ABN2K2D5_9MICO</name>
<keyword evidence="10" id="KW-1185">Reference proteome</keyword>
<dbReference type="InterPro" id="IPR045861">
    <property type="entry name" value="CorA_cytoplasmic_dom"/>
</dbReference>
<protein>
    <submittedName>
        <fullName evidence="9">Magnesium and cobalt transport protein CorA</fullName>
    </submittedName>
</protein>
<dbReference type="Proteomes" id="UP001501475">
    <property type="component" value="Unassembled WGS sequence"/>
</dbReference>
<accession>A0ABN2K2D5</accession>
<dbReference type="Gene3D" id="1.20.58.340">
    <property type="entry name" value="Magnesium transport protein CorA, transmembrane region"/>
    <property type="match status" value="2"/>
</dbReference>
<dbReference type="SUPFAM" id="SSF144083">
    <property type="entry name" value="Magnesium transport protein CorA, transmembrane region"/>
    <property type="match status" value="1"/>
</dbReference>
<comment type="subcellular location">
    <subcellularLocation>
        <location evidence="1">Cell membrane</location>
        <topology evidence="1">Multi-pass membrane protein</topology>
    </subcellularLocation>
</comment>
<evidence type="ECO:0000256" key="6">
    <source>
        <dbReference type="ARBA" id="ARBA00022989"/>
    </source>
</evidence>
<keyword evidence="4" id="KW-1003">Cell membrane</keyword>
<evidence type="ECO:0000313" key="10">
    <source>
        <dbReference type="Proteomes" id="UP001501475"/>
    </source>
</evidence>
<dbReference type="RefSeq" id="WP_344061362.1">
    <property type="nucleotide sequence ID" value="NZ_BAAAPN010000011.1"/>
</dbReference>
<feature type="transmembrane region" description="Helical" evidence="8">
    <location>
        <begin position="276"/>
        <end position="299"/>
    </location>
</feature>
<evidence type="ECO:0000256" key="3">
    <source>
        <dbReference type="ARBA" id="ARBA00022448"/>
    </source>
</evidence>
<proteinExistence type="inferred from homology"/>
<keyword evidence="6 8" id="KW-1133">Transmembrane helix</keyword>
<evidence type="ECO:0000256" key="4">
    <source>
        <dbReference type="ARBA" id="ARBA00022475"/>
    </source>
</evidence>
<comment type="similarity">
    <text evidence="2">Belongs to the CorA metal ion transporter (MIT) (TC 1.A.35) family.</text>
</comment>
<sequence>MATYDVIWVPKQGAARAANRDELAALLARDDGFVWVDVPEPDDDDRAMLADAFGLHPRVIDDCYERNHVARLHYYPGYVYLALHRPLPGAAGHVHYLEIDQIVGKHYLITTHGPRNPAVELAAMTTETREIAARLLAGRLTPEGPIALAYAVTSALTNAEERIVNTVAGEIGQLEQRVMAQADDDHPQQFLDELFTARHALLTVQTMATQSAEVFARVGRLMVDAPKADGRRIADLRDQYLRLERITRAQMEFLHGVTDFYRARTDTRMTIAAERLAVIAAVTLPVTAISSVMGMNVIVNADTHWGLLAVLLVVMIALSTWLLRWAHRQGWW</sequence>
<dbReference type="SUPFAM" id="SSF143865">
    <property type="entry name" value="CorA soluble domain-like"/>
    <property type="match status" value="1"/>
</dbReference>
<dbReference type="InterPro" id="IPR002523">
    <property type="entry name" value="MgTranspt_CorA/ZnTranspt_ZntB"/>
</dbReference>
<dbReference type="InterPro" id="IPR045863">
    <property type="entry name" value="CorA_TM1_TM2"/>
</dbReference>
<keyword evidence="5 8" id="KW-0812">Transmembrane</keyword>
<dbReference type="Pfam" id="PF01544">
    <property type="entry name" value="CorA"/>
    <property type="match status" value="1"/>
</dbReference>
<evidence type="ECO:0000313" key="9">
    <source>
        <dbReference type="EMBL" id="GAA1746594.1"/>
    </source>
</evidence>
<dbReference type="Gene3D" id="3.30.460.20">
    <property type="entry name" value="CorA soluble domain-like"/>
    <property type="match status" value="1"/>
</dbReference>
<dbReference type="PANTHER" id="PTHR46494:SF1">
    <property type="entry name" value="CORA FAMILY METAL ION TRANSPORTER (EUROFUNG)"/>
    <property type="match status" value="1"/>
</dbReference>
<keyword evidence="3" id="KW-0813">Transport</keyword>
<evidence type="ECO:0000256" key="5">
    <source>
        <dbReference type="ARBA" id="ARBA00022692"/>
    </source>
</evidence>
<comment type="caution">
    <text evidence="9">The sequence shown here is derived from an EMBL/GenBank/DDBJ whole genome shotgun (WGS) entry which is preliminary data.</text>
</comment>
<evidence type="ECO:0000256" key="7">
    <source>
        <dbReference type="ARBA" id="ARBA00023136"/>
    </source>
</evidence>
<gene>
    <name evidence="9" type="ORF">GCM10009810_04000</name>
</gene>
<keyword evidence="7 8" id="KW-0472">Membrane</keyword>
<reference evidence="9 10" key="1">
    <citation type="journal article" date="2019" name="Int. J. Syst. Evol. Microbiol.">
        <title>The Global Catalogue of Microorganisms (GCM) 10K type strain sequencing project: providing services to taxonomists for standard genome sequencing and annotation.</title>
        <authorList>
            <consortium name="The Broad Institute Genomics Platform"/>
            <consortium name="The Broad Institute Genome Sequencing Center for Infectious Disease"/>
            <person name="Wu L."/>
            <person name="Ma J."/>
        </authorList>
    </citation>
    <scope>NUCLEOTIDE SEQUENCE [LARGE SCALE GENOMIC DNA]</scope>
    <source>
        <strain evidence="9 10">JCM 15591</strain>
    </source>
</reference>
<dbReference type="PANTHER" id="PTHR46494">
    <property type="entry name" value="CORA FAMILY METAL ION TRANSPORTER (EUROFUNG)"/>
    <property type="match status" value="1"/>
</dbReference>
<evidence type="ECO:0000256" key="8">
    <source>
        <dbReference type="SAM" id="Phobius"/>
    </source>
</evidence>
<organism evidence="9 10">
    <name type="scientific">Nostocoides vanveenii</name>
    <dbReference type="NCBI Taxonomy" id="330835"/>
    <lineage>
        <taxon>Bacteria</taxon>
        <taxon>Bacillati</taxon>
        <taxon>Actinomycetota</taxon>
        <taxon>Actinomycetes</taxon>
        <taxon>Micrococcales</taxon>
        <taxon>Intrasporangiaceae</taxon>
        <taxon>Nostocoides</taxon>
    </lineage>
</organism>
<dbReference type="EMBL" id="BAAAPN010000011">
    <property type="protein sequence ID" value="GAA1746594.1"/>
    <property type="molecule type" value="Genomic_DNA"/>
</dbReference>